<proteinExistence type="inferred from homology"/>
<evidence type="ECO:0000256" key="11">
    <source>
        <dbReference type="RuleBase" id="RU004181"/>
    </source>
</evidence>
<dbReference type="HAMAP" id="MF_00161">
    <property type="entry name" value="LspA"/>
    <property type="match status" value="1"/>
</dbReference>
<evidence type="ECO:0000256" key="6">
    <source>
        <dbReference type="ARBA" id="ARBA00022801"/>
    </source>
</evidence>
<evidence type="ECO:0000256" key="4">
    <source>
        <dbReference type="ARBA" id="ARBA00022692"/>
    </source>
</evidence>
<evidence type="ECO:0000256" key="3">
    <source>
        <dbReference type="ARBA" id="ARBA00022670"/>
    </source>
</evidence>
<dbReference type="EMBL" id="JAPOHA010000002">
    <property type="protein sequence ID" value="MCY1713147.1"/>
    <property type="molecule type" value="Genomic_DNA"/>
</dbReference>
<keyword evidence="13" id="KW-1185">Reference proteome</keyword>
<evidence type="ECO:0000256" key="10">
    <source>
        <dbReference type="RuleBase" id="RU000594"/>
    </source>
</evidence>
<evidence type="ECO:0000256" key="2">
    <source>
        <dbReference type="ARBA" id="ARBA00022475"/>
    </source>
</evidence>
<comment type="caution">
    <text evidence="12">The sequence shown here is derived from an EMBL/GenBank/DDBJ whole genome shotgun (WGS) entry which is preliminary data.</text>
</comment>
<feature type="transmembrane region" description="Helical" evidence="9">
    <location>
        <begin position="60"/>
        <end position="78"/>
    </location>
</feature>
<dbReference type="InterPro" id="IPR001872">
    <property type="entry name" value="Peptidase_A8"/>
</dbReference>
<organism evidence="12 13">
    <name type="scientific">Caproiciproducens galactitolivorans</name>
    <dbReference type="NCBI Taxonomy" id="642589"/>
    <lineage>
        <taxon>Bacteria</taxon>
        <taxon>Bacillati</taxon>
        <taxon>Bacillota</taxon>
        <taxon>Clostridia</taxon>
        <taxon>Eubacteriales</taxon>
        <taxon>Acutalibacteraceae</taxon>
        <taxon>Caproiciproducens</taxon>
    </lineage>
</organism>
<comment type="pathway">
    <text evidence="9">Protein modification; lipoprotein biosynthesis (signal peptide cleavage).</text>
</comment>
<keyword evidence="7 9" id="KW-1133">Transmembrane helix</keyword>
<comment type="function">
    <text evidence="9 10">This protein specifically catalyzes the removal of signal peptides from prolipoproteins.</text>
</comment>
<comment type="similarity">
    <text evidence="1 9 11">Belongs to the peptidase A8 family.</text>
</comment>
<evidence type="ECO:0000313" key="13">
    <source>
        <dbReference type="Proteomes" id="UP001082703"/>
    </source>
</evidence>
<keyword evidence="8 9" id="KW-0472">Membrane</keyword>
<feature type="active site" evidence="9">
    <location>
        <position position="128"/>
    </location>
</feature>
<dbReference type="PANTHER" id="PTHR33695:SF1">
    <property type="entry name" value="LIPOPROTEIN SIGNAL PEPTIDASE"/>
    <property type="match status" value="1"/>
</dbReference>
<evidence type="ECO:0000256" key="9">
    <source>
        <dbReference type="HAMAP-Rule" id="MF_00161"/>
    </source>
</evidence>
<protein>
    <recommendedName>
        <fullName evidence="9">Lipoprotein signal peptidase</fullName>
        <ecNumber evidence="9">3.4.23.36</ecNumber>
    </recommendedName>
    <alternativeName>
        <fullName evidence="9">Prolipoprotein signal peptidase</fullName>
    </alternativeName>
    <alternativeName>
        <fullName evidence="9">Signal peptidase II</fullName>
        <shortName evidence="9">SPase II</shortName>
    </alternativeName>
</protein>
<reference evidence="12 13" key="1">
    <citation type="submission" date="2022-11" db="EMBL/GenBank/DDBJ databases">
        <authorList>
            <person name="Caiyu Z."/>
        </authorList>
    </citation>
    <scope>NUCLEOTIDE SEQUENCE [LARGE SCALE GENOMIC DNA]</scope>
    <source>
        <strain evidence="12 13">YR-4</strain>
    </source>
</reference>
<accession>A0ABT4BQG1</accession>
<dbReference type="NCBIfam" id="TIGR00077">
    <property type="entry name" value="lspA"/>
    <property type="match status" value="1"/>
</dbReference>
<keyword evidence="3 9" id="KW-0645">Protease</keyword>
<feature type="transmembrane region" description="Helical" evidence="9">
    <location>
        <begin position="123"/>
        <end position="148"/>
    </location>
</feature>
<evidence type="ECO:0000256" key="1">
    <source>
        <dbReference type="ARBA" id="ARBA00006139"/>
    </source>
</evidence>
<evidence type="ECO:0000256" key="5">
    <source>
        <dbReference type="ARBA" id="ARBA00022750"/>
    </source>
</evidence>
<keyword evidence="4 9" id="KW-0812">Transmembrane</keyword>
<keyword evidence="2 9" id="KW-1003">Cell membrane</keyword>
<evidence type="ECO:0000313" key="12">
    <source>
        <dbReference type="EMBL" id="MCY1713147.1"/>
    </source>
</evidence>
<dbReference type="RefSeq" id="WP_268057144.1">
    <property type="nucleotide sequence ID" value="NZ_JAPOHA010000002.1"/>
</dbReference>
<keyword evidence="5 9" id="KW-0064">Aspartyl protease</keyword>
<feature type="active site" evidence="9">
    <location>
        <position position="113"/>
    </location>
</feature>
<dbReference type="EC" id="3.4.23.36" evidence="9"/>
<dbReference type="PRINTS" id="PR00781">
    <property type="entry name" value="LIPOSIGPTASE"/>
</dbReference>
<comment type="subcellular location">
    <subcellularLocation>
        <location evidence="9">Cell membrane</location>
        <topology evidence="9">Multi-pass membrane protein</topology>
    </subcellularLocation>
</comment>
<name>A0ABT4BQG1_9FIRM</name>
<keyword evidence="6 9" id="KW-0378">Hydrolase</keyword>
<gene>
    <name evidence="9 12" type="primary">lspA</name>
    <name evidence="12" type="ORF">OUY18_02610</name>
</gene>
<evidence type="ECO:0000256" key="7">
    <source>
        <dbReference type="ARBA" id="ARBA00022989"/>
    </source>
</evidence>
<dbReference type="Pfam" id="PF01252">
    <property type="entry name" value="Peptidase_A8"/>
    <property type="match status" value="1"/>
</dbReference>
<evidence type="ECO:0000256" key="8">
    <source>
        <dbReference type="ARBA" id="ARBA00023136"/>
    </source>
</evidence>
<sequence length="159" mass="17728">MAVIALLLSVAAVAVDQIIKLLVTSNLKPDSGFTVINGFLNIFYIKNRGAAFGILQNQRWFFIVVTLAISILLIISLFKYENHTVYSYIAAILIIGGGFGNLIDRILHGYVIDYLSVSFFPPIFNFADCCVTVGTVFLMIHILFFSNLDSDAERVIRKK</sequence>
<dbReference type="PANTHER" id="PTHR33695">
    <property type="entry name" value="LIPOPROTEIN SIGNAL PEPTIDASE"/>
    <property type="match status" value="1"/>
</dbReference>
<feature type="transmembrane region" description="Helical" evidence="9">
    <location>
        <begin position="85"/>
        <end position="103"/>
    </location>
</feature>
<dbReference type="Proteomes" id="UP001082703">
    <property type="component" value="Unassembled WGS sequence"/>
</dbReference>
<dbReference type="PROSITE" id="PS00855">
    <property type="entry name" value="SPASE_II"/>
    <property type="match status" value="1"/>
</dbReference>
<comment type="caution">
    <text evidence="9">Lacks conserved residue(s) required for the propagation of feature annotation.</text>
</comment>
<dbReference type="GO" id="GO:0004190">
    <property type="term" value="F:aspartic-type endopeptidase activity"/>
    <property type="evidence" value="ECO:0007669"/>
    <property type="project" value="UniProtKB-EC"/>
</dbReference>
<comment type="catalytic activity">
    <reaction evidence="9 10">
        <text>Release of signal peptides from bacterial membrane prolipoproteins. Hydrolyzes -Xaa-Yaa-Zaa-|-(S,diacylglyceryl)Cys-, in which Xaa is hydrophobic (preferably Leu), and Yaa (Ala or Ser) and Zaa (Gly or Ala) have small, neutral side chains.</text>
        <dbReference type="EC" id="3.4.23.36"/>
    </reaction>
</comment>